<keyword evidence="3" id="KW-1185">Reference proteome</keyword>
<organism evidence="2 3">
    <name type="scientific">Pseudomassariella vexata</name>
    <dbReference type="NCBI Taxonomy" id="1141098"/>
    <lineage>
        <taxon>Eukaryota</taxon>
        <taxon>Fungi</taxon>
        <taxon>Dikarya</taxon>
        <taxon>Ascomycota</taxon>
        <taxon>Pezizomycotina</taxon>
        <taxon>Sordariomycetes</taxon>
        <taxon>Xylariomycetidae</taxon>
        <taxon>Amphisphaeriales</taxon>
        <taxon>Pseudomassariaceae</taxon>
        <taxon>Pseudomassariella</taxon>
    </lineage>
</organism>
<evidence type="ECO:0000256" key="1">
    <source>
        <dbReference type="SAM" id="MobiDB-lite"/>
    </source>
</evidence>
<feature type="compositionally biased region" description="Basic and acidic residues" evidence="1">
    <location>
        <begin position="121"/>
        <end position="148"/>
    </location>
</feature>
<feature type="compositionally biased region" description="Pro residues" evidence="1">
    <location>
        <begin position="18"/>
        <end position="31"/>
    </location>
</feature>
<evidence type="ECO:0000313" key="2">
    <source>
        <dbReference type="EMBL" id="ORY61600.1"/>
    </source>
</evidence>
<dbReference type="Proteomes" id="UP000193689">
    <property type="component" value="Unassembled WGS sequence"/>
</dbReference>
<sequence>MSYPTNQPAPGGNGANPNPNPNPNAPQPVPVSPRIIQLTQPMSSPKKPRPTQPRSSQPSNLRVSLTAVDDARLPVPSPMTLDKEINVFERAFEQAYANRPSAHIGAFGVASRSNPPNAPVTREEIAEKPAEEVPERFSREVPGEKSENGEGGSADNITSHPRSSEADPRTAEMLNATVGTPPVEETRRASDEDYLYGAGPAYSSGASPDDDEEDV</sequence>
<dbReference type="RefSeq" id="XP_040713677.1">
    <property type="nucleotide sequence ID" value="XM_040864146.1"/>
</dbReference>
<reference evidence="2 3" key="1">
    <citation type="submission" date="2016-07" db="EMBL/GenBank/DDBJ databases">
        <title>Pervasive Adenine N6-methylation of Active Genes in Fungi.</title>
        <authorList>
            <consortium name="DOE Joint Genome Institute"/>
            <person name="Mondo S.J."/>
            <person name="Dannebaum R.O."/>
            <person name="Kuo R.C."/>
            <person name="Labutti K."/>
            <person name="Haridas S."/>
            <person name="Kuo A."/>
            <person name="Salamov A."/>
            <person name="Ahrendt S.R."/>
            <person name="Lipzen A."/>
            <person name="Sullivan W."/>
            <person name="Andreopoulos W.B."/>
            <person name="Clum A."/>
            <person name="Lindquist E."/>
            <person name="Daum C."/>
            <person name="Ramamoorthy G.K."/>
            <person name="Gryganskyi A."/>
            <person name="Culley D."/>
            <person name="Magnuson J.K."/>
            <person name="James T.Y."/>
            <person name="O'Malley M.A."/>
            <person name="Stajich J.E."/>
            <person name="Spatafora J.W."/>
            <person name="Visel A."/>
            <person name="Grigoriev I.V."/>
        </authorList>
    </citation>
    <scope>NUCLEOTIDE SEQUENCE [LARGE SCALE GENOMIC DNA]</scope>
    <source>
        <strain evidence="2 3">CBS 129021</strain>
    </source>
</reference>
<dbReference type="EMBL" id="MCFJ01000010">
    <property type="protein sequence ID" value="ORY61600.1"/>
    <property type="molecule type" value="Genomic_DNA"/>
</dbReference>
<dbReference type="InParanoid" id="A0A1Y2DQQ6"/>
<dbReference type="GeneID" id="63780358"/>
<comment type="caution">
    <text evidence="2">The sequence shown here is derived from an EMBL/GenBank/DDBJ whole genome shotgun (WGS) entry which is preliminary data.</text>
</comment>
<feature type="region of interest" description="Disordered" evidence="1">
    <location>
        <begin position="107"/>
        <end position="215"/>
    </location>
</feature>
<evidence type="ECO:0000313" key="3">
    <source>
        <dbReference type="Proteomes" id="UP000193689"/>
    </source>
</evidence>
<protein>
    <submittedName>
        <fullName evidence="2">Uncharacterized protein</fullName>
    </submittedName>
</protein>
<proteinExistence type="predicted"/>
<gene>
    <name evidence="2" type="ORF">BCR38DRAFT_487348</name>
</gene>
<name>A0A1Y2DQQ6_9PEZI</name>
<accession>A0A1Y2DQQ6</accession>
<feature type="region of interest" description="Disordered" evidence="1">
    <location>
        <begin position="1"/>
        <end position="78"/>
    </location>
</feature>
<feature type="compositionally biased region" description="Low complexity" evidence="1">
    <location>
        <begin position="1"/>
        <end position="10"/>
    </location>
</feature>
<dbReference type="AlphaFoldDB" id="A0A1Y2DQQ6"/>